<evidence type="ECO:0000313" key="3">
    <source>
        <dbReference type="Proteomes" id="UP001500665"/>
    </source>
</evidence>
<evidence type="ECO:0008006" key="4">
    <source>
        <dbReference type="Google" id="ProtNLM"/>
    </source>
</evidence>
<organism evidence="2 3">
    <name type="scientific">Actinocorallia libanotica</name>
    <dbReference type="NCBI Taxonomy" id="46162"/>
    <lineage>
        <taxon>Bacteria</taxon>
        <taxon>Bacillati</taxon>
        <taxon>Actinomycetota</taxon>
        <taxon>Actinomycetes</taxon>
        <taxon>Streptosporangiales</taxon>
        <taxon>Thermomonosporaceae</taxon>
        <taxon>Actinocorallia</taxon>
    </lineage>
</organism>
<keyword evidence="3" id="KW-1185">Reference proteome</keyword>
<evidence type="ECO:0000313" key="2">
    <source>
        <dbReference type="EMBL" id="GAA0957762.1"/>
    </source>
</evidence>
<dbReference type="SUPFAM" id="SSF63411">
    <property type="entry name" value="LuxS/MPP-like metallohydrolase"/>
    <property type="match status" value="2"/>
</dbReference>
<gene>
    <name evidence="2" type="ORF">GCM10009550_45580</name>
</gene>
<feature type="region of interest" description="Disordered" evidence="1">
    <location>
        <begin position="473"/>
        <end position="506"/>
    </location>
</feature>
<dbReference type="InterPro" id="IPR011249">
    <property type="entry name" value="Metalloenz_LuxS/M16"/>
</dbReference>
<sequence length="804" mass="89076">MEITRTEVDGVPAYWTDGPEYQAALLFRVGRADETLARSGITHLVEHLALYELGGVERHFNGMVDARTTTFVKQGSPEEAARYLKGVCAGLARPPMERLEAEKQVLRTEEAGQGGRALGDLLLWRYGSRGRGLLGYQELGLPEISPELITSWTRYWFTRGNAVLAFTGGPPPEGLVLDLPDGPRRPTAPSAPVLPRFPAHFPMPLDGVMLHAEVERGPGASLYRHVLRRRLHDVLRRQRALSYTTSVEYRPDEAHTAELVAFADGLQSVSGELTAAFLEVVDDLASRPVAEAELAEAKESAREGFEHRDAATALVMSVAWDDLMGAAVRTPREQLARIQQVTPQDVQRAGVQVRDTALLALPPGVEPADKRYRPAPGNSPYALEGHVLHPWSGAEYLIAAPTGLTKVTGTAMATVQYAECTAVLAWPDGARQLFGPDGITVRVEPGLFRDAAPLVHAVDRSVRPDVFVRMLPRDHLPRPEDGGPPLSLSAPPPEQERRSLFRRKRQDDPDPLLTEALAAVRAGRPEAGLAVLAASRGHHDLRDRRLSFLSDACPLSALDPLRAARPDDPDLLLWAGSTRIQEAWRIRSDARAQYVGREQFTRFWVVLSQAGGTLLRAAHLLPDDPVPWETLQFYGLGMQLPRPELDRYWDEIVRRDPYLYPAHLSRAQVLAGKWQGSDAESLEFADETLHRAPPGHPLNAVVAAVCLETAVSSDDEARVHLARPDIYGRLVAASAKFLAAPQDHLRAREAHQYLGAAFYHVRDLDRARYHLSLAHPRKDLSLAWLYRSESEKDYRQARHLLDLD</sequence>
<dbReference type="Proteomes" id="UP001500665">
    <property type="component" value="Unassembled WGS sequence"/>
</dbReference>
<dbReference type="Gene3D" id="3.30.830.10">
    <property type="entry name" value="Metalloenzyme, LuxS/M16 peptidase-like"/>
    <property type="match status" value="2"/>
</dbReference>
<name>A0ABN1RI81_9ACTN</name>
<proteinExistence type="predicted"/>
<reference evidence="2 3" key="1">
    <citation type="journal article" date="2019" name="Int. J. Syst. Evol. Microbiol.">
        <title>The Global Catalogue of Microorganisms (GCM) 10K type strain sequencing project: providing services to taxonomists for standard genome sequencing and annotation.</title>
        <authorList>
            <consortium name="The Broad Institute Genomics Platform"/>
            <consortium name="The Broad Institute Genome Sequencing Center for Infectious Disease"/>
            <person name="Wu L."/>
            <person name="Ma J."/>
        </authorList>
    </citation>
    <scope>NUCLEOTIDE SEQUENCE [LARGE SCALE GENOMIC DNA]</scope>
    <source>
        <strain evidence="2 3">JCM 10696</strain>
    </source>
</reference>
<protein>
    <recommendedName>
        <fullName evidence="4">Zn-dependent peptidase</fullName>
    </recommendedName>
</protein>
<evidence type="ECO:0000256" key="1">
    <source>
        <dbReference type="SAM" id="MobiDB-lite"/>
    </source>
</evidence>
<comment type="caution">
    <text evidence="2">The sequence shown here is derived from an EMBL/GenBank/DDBJ whole genome shotgun (WGS) entry which is preliminary data.</text>
</comment>
<dbReference type="RefSeq" id="WP_344242934.1">
    <property type="nucleotide sequence ID" value="NZ_BAAAHH010000019.1"/>
</dbReference>
<dbReference type="EMBL" id="BAAAHH010000019">
    <property type="protein sequence ID" value="GAA0957762.1"/>
    <property type="molecule type" value="Genomic_DNA"/>
</dbReference>
<accession>A0ABN1RI81</accession>